<comment type="caution">
    <text evidence="1">The sequence shown here is derived from an EMBL/GenBank/DDBJ whole genome shotgun (WGS) entry which is preliminary data.</text>
</comment>
<evidence type="ECO:0000313" key="1">
    <source>
        <dbReference type="EMBL" id="CAG9705887.1"/>
    </source>
</evidence>
<gene>
    <name evidence="1" type="ORF">CNEO_42142</name>
</gene>
<dbReference type="Proteomes" id="UP000789738">
    <property type="component" value="Unassembled WGS sequence"/>
</dbReference>
<accession>A0AA86JKP1</accession>
<proteinExistence type="predicted"/>
<reference evidence="1" key="1">
    <citation type="submission" date="2021-10" db="EMBL/GenBank/DDBJ databases">
        <authorList>
            <person name="Mesa V."/>
        </authorList>
    </citation>
    <scope>NUCLEOTIDE SEQUENCE</scope>
    <source>
        <strain evidence="1">CC3_PB</strain>
    </source>
</reference>
<dbReference type="EMBL" id="CAKJVE010000004">
    <property type="protein sequence ID" value="CAG9705887.1"/>
    <property type="molecule type" value="Genomic_DNA"/>
</dbReference>
<dbReference type="RefSeq" id="WP_210885889.1">
    <property type="nucleotide sequence ID" value="NZ_CAKJVE010000004.1"/>
</dbReference>
<dbReference type="AlphaFoldDB" id="A0AA86JKP1"/>
<sequence>MATAKFKDLVPGTIKDDTIIPCSIDGNTRGTTVKELRNMATDLDDEDAGKSASNANLKNLSDKVNGLIVDGGEF</sequence>
<evidence type="ECO:0000313" key="2">
    <source>
        <dbReference type="Proteomes" id="UP000789738"/>
    </source>
</evidence>
<name>A0AA86JKP1_9CLOT</name>
<protein>
    <submittedName>
        <fullName evidence="1">Uncharacterized protein</fullName>
    </submittedName>
</protein>
<organism evidence="1 2">
    <name type="scientific">Clostridium neonatale</name>
    <dbReference type="NCBI Taxonomy" id="137838"/>
    <lineage>
        <taxon>Bacteria</taxon>
        <taxon>Bacillati</taxon>
        <taxon>Bacillota</taxon>
        <taxon>Clostridia</taxon>
        <taxon>Eubacteriales</taxon>
        <taxon>Clostridiaceae</taxon>
        <taxon>Clostridium</taxon>
    </lineage>
</organism>